<gene>
    <name evidence="2" type="ORF">F8568_021700</name>
</gene>
<keyword evidence="1" id="KW-0812">Transmembrane</keyword>
<proteinExistence type="predicted"/>
<evidence type="ECO:0000256" key="1">
    <source>
        <dbReference type="SAM" id="Phobius"/>
    </source>
</evidence>
<dbReference type="Proteomes" id="UP000462055">
    <property type="component" value="Unassembled WGS sequence"/>
</dbReference>
<feature type="transmembrane region" description="Helical" evidence="1">
    <location>
        <begin position="50"/>
        <end position="74"/>
    </location>
</feature>
<dbReference type="AlphaFoldDB" id="A0A6I4MFL1"/>
<keyword evidence="3" id="KW-1185">Reference proteome</keyword>
<evidence type="ECO:0000313" key="2">
    <source>
        <dbReference type="EMBL" id="MWA02944.1"/>
    </source>
</evidence>
<comment type="caution">
    <text evidence="2">The sequence shown here is derived from an EMBL/GenBank/DDBJ whole genome shotgun (WGS) entry which is preliminary data.</text>
</comment>
<sequence>MTGPVRGGGAFEATPSAERYVLQADALRRRQLNGALLYGSGRSWRRRQRIWPAVVAGAVVLAVIVGALTLAAAFQRQRELNREQELRGGGATSTVVP</sequence>
<accession>A0A6I4MFL1</accession>
<dbReference type="EMBL" id="WBMS02000016">
    <property type="protein sequence ID" value="MWA02944.1"/>
    <property type="molecule type" value="Genomic_DNA"/>
</dbReference>
<reference evidence="2" key="1">
    <citation type="submission" date="2019-12" db="EMBL/GenBank/DDBJ databases">
        <title>Actinomadura physcomitrii sp. nov., a novel actinomycete isolated from moss [Physcomitrium sphaericum (Ludw) Fuernr].</title>
        <authorList>
            <person name="Zhuang X."/>
        </authorList>
    </citation>
    <scope>NUCLEOTIDE SEQUENCE [LARGE SCALE GENOMIC DNA]</scope>
    <source>
        <strain evidence="2">LD22</strain>
    </source>
</reference>
<organism evidence="2 3">
    <name type="scientific">Actinomadura physcomitrii</name>
    <dbReference type="NCBI Taxonomy" id="2650748"/>
    <lineage>
        <taxon>Bacteria</taxon>
        <taxon>Bacillati</taxon>
        <taxon>Actinomycetota</taxon>
        <taxon>Actinomycetes</taxon>
        <taxon>Streptosporangiales</taxon>
        <taxon>Thermomonosporaceae</taxon>
        <taxon>Actinomadura</taxon>
    </lineage>
</organism>
<protein>
    <submittedName>
        <fullName evidence="2">Uncharacterized protein</fullName>
    </submittedName>
</protein>
<name>A0A6I4MFL1_9ACTN</name>
<keyword evidence="1" id="KW-1133">Transmembrane helix</keyword>
<evidence type="ECO:0000313" key="3">
    <source>
        <dbReference type="Proteomes" id="UP000462055"/>
    </source>
</evidence>
<keyword evidence="1" id="KW-0472">Membrane</keyword>